<sequence>MFAVKEERTVIGGVELARKTVVAATGEGVPAVAYPSAPPALPPPPPQPMITAPPSPKGFSWMECCFKCDDQHEWYQLGGKGFCFVLLLLLAYVVAGGLILAYFGTSFMVEMDDGKDTTGVLAVGAEHNAETAFNSLPLKTAECTTVSASSYPSPAVSVASPSSDCSVQRCDYPKRKKQELDLPLFRRHFGVSFAQNFHPKYDSKASTF</sequence>
<keyword evidence="3" id="KW-1185">Reference proteome</keyword>
<evidence type="ECO:0000313" key="2">
    <source>
        <dbReference type="EMBL" id="PFX13758.1"/>
    </source>
</evidence>
<organism evidence="2 3">
    <name type="scientific">Stylophora pistillata</name>
    <name type="common">Smooth cauliflower coral</name>
    <dbReference type="NCBI Taxonomy" id="50429"/>
    <lineage>
        <taxon>Eukaryota</taxon>
        <taxon>Metazoa</taxon>
        <taxon>Cnidaria</taxon>
        <taxon>Anthozoa</taxon>
        <taxon>Hexacorallia</taxon>
        <taxon>Scleractinia</taxon>
        <taxon>Astrocoeniina</taxon>
        <taxon>Pocilloporidae</taxon>
        <taxon>Stylophora</taxon>
    </lineage>
</organism>
<keyword evidence="1" id="KW-1133">Transmembrane helix</keyword>
<dbReference type="OrthoDB" id="5989871at2759"/>
<name>A0A2B4RBK3_STYPI</name>
<keyword evidence="1" id="KW-0472">Membrane</keyword>
<reference evidence="3" key="1">
    <citation type="journal article" date="2017" name="bioRxiv">
        <title>Comparative analysis of the genomes of Stylophora pistillata and Acropora digitifera provides evidence for extensive differences between species of corals.</title>
        <authorList>
            <person name="Voolstra C.R."/>
            <person name="Li Y."/>
            <person name="Liew Y.J."/>
            <person name="Baumgarten S."/>
            <person name="Zoccola D."/>
            <person name="Flot J.-F."/>
            <person name="Tambutte S."/>
            <person name="Allemand D."/>
            <person name="Aranda M."/>
        </authorList>
    </citation>
    <scope>NUCLEOTIDE SEQUENCE [LARGE SCALE GENOMIC DNA]</scope>
</reference>
<keyword evidence="1" id="KW-0812">Transmembrane</keyword>
<dbReference type="Proteomes" id="UP000225706">
    <property type="component" value="Unassembled WGS sequence"/>
</dbReference>
<comment type="caution">
    <text evidence="2">The sequence shown here is derived from an EMBL/GenBank/DDBJ whole genome shotgun (WGS) entry which is preliminary data.</text>
</comment>
<feature type="transmembrane region" description="Helical" evidence="1">
    <location>
        <begin position="82"/>
        <end position="103"/>
    </location>
</feature>
<accession>A0A2B4RBK3</accession>
<dbReference type="AlphaFoldDB" id="A0A2B4RBK3"/>
<proteinExistence type="predicted"/>
<evidence type="ECO:0000256" key="1">
    <source>
        <dbReference type="SAM" id="Phobius"/>
    </source>
</evidence>
<dbReference type="EMBL" id="LSMT01000902">
    <property type="protein sequence ID" value="PFX13758.1"/>
    <property type="molecule type" value="Genomic_DNA"/>
</dbReference>
<gene>
    <name evidence="2" type="ORF">AWC38_SpisGene22134</name>
</gene>
<evidence type="ECO:0000313" key="3">
    <source>
        <dbReference type="Proteomes" id="UP000225706"/>
    </source>
</evidence>
<protein>
    <submittedName>
        <fullName evidence="2">Uncharacterized protein</fullName>
    </submittedName>
</protein>